<dbReference type="SMART" id="SM00344">
    <property type="entry name" value="HTH_ASNC"/>
    <property type="match status" value="1"/>
</dbReference>
<dbReference type="Gene3D" id="1.10.10.10">
    <property type="entry name" value="Winged helix-like DNA-binding domain superfamily/Winged helix DNA-binding domain"/>
    <property type="match status" value="1"/>
</dbReference>
<dbReference type="Pfam" id="PF01037">
    <property type="entry name" value="AsnC_trans_reg"/>
    <property type="match status" value="1"/>
</dbReference>
<dbReference type="InterPro" id="IPR036388">
    <property type="entry name" value="WH-like_DNA-bd_sf"/>
</dbReference>
<dbReference type="InterPro" id="IPR019885">
    <property type="entry name" value="Tscrpt_reg_HTH_AsnC-type_CS"/>
</dbReference>
<dbReference type="PRINTS" id="PR00033">
    <property type="entry name" value="HTHASNC"/>
</dbReference>
<dbReference type="InterPro" id="IPR036390">
    <property type="entry name" value="WH_DNA-bd_sf"/>
</dbReference>
<dbReference type="Proteomes" id="UP000027583">
    <property type="component" value="Unassembled WGS sequence"/>
</dbReference>
<dbReference type="InterPro" id="IPR019887">
    <property type="entry name" value="Tscrpt_reg_AsnC/Lrp_C"/>
</dbReference>
<sequence>MKMLEDLDAIDRHLLQLLQQDASRPTAELAESVGLSQAPCWRRIQRLKESGILQKQVYLVDRRKIGLNAQVYALVKLTAHARANLAAFEEAIREFPEVQDCYVLLGSVDFILRIVTRDIESYEQFFLKRLALIPGIQEVNSMVALSEIKHTLELPIERLTS</sequence>
<keyword evidence="2" id="KW-0238">DNA-binding</keyword>
<evidence type="ECO:0000256" key="1">
    <source>
        <dbReference type="ARBA" id="ARBA00023015"/>
    </source>
</evidence>
<feature type="domain" description="HTH asnC-type" evidence="4">
    <location>
        <begin position="7"/>
        <end position="68"/>
    </location>
</feature>
<comment type="caution">
    <text evidence="5">The sequence shown here is derived from an EMBL/GenBank/DDBJ whole genome shotgun (WGS) entry which is preliminary data.</text>
</comment>
<protein>
    <submittedName>
        <fullName evidence="5">Transcriptional regulator, AsnC family</fullName>
    </submittedName>
</protein>
<dbReference type="GO" id="GO:0043200">
    <property type="term" value="P:response to amino acid"/>
    <property type="evidence" value="ECO:0007669"/>
    <property type="project" value="TreeGrafter"/>
</dbReference>
<evidence type="ECO:0000256" key="2">
    <source>
        <dbReference type="ARBA" id="ARBA00023125"/>
    </source>
</evidence>
<dbReference type="PANTHER" id="PTHR30154">
    <property type="entry name" value="LEUCINE-RESPONSIVE REGULATORY PROTEIN"/>
    <property type="match status" value="1"/>
</dbReference>
<dbReference type="Pfam" id="PF13404">
    <property type="entry name" value="HTH_AsnC-type"/>
    <property type="match status" value="1"/>
</dbReference>
<gene>
    <name evidence="5" type="ORF">ASAP_0722</name>
</gene>
<dbReference type="PROSITE" id="PS50956">
    <property type="entry name" value="HTH_ASNC_2"/>
    <property type="match status" value="1"/>
</dbReference>
<dbReference type="InterPro" id="IPR000485">
    <property type="entry name" value="AsnC-type_HTH_dom"/>
</dbReference>
<dbReference type="AlphaFoldDB" id="A0A060QJ17"/>
<dbReference type="eggNOG" id="COG1522">
    <property type="taxonomic scope" value="Bacteria"/>
</dbReference>
<evidence type="ECO:0000313" key="6">
    <source>
        <dbReference type="Proteomes" id="UP000027583"/>
    </source>
</evidence>
<name>A0A060QJ17_9PROT</name>
<dbReference type="PROSITE" id="PS00519">
    <property type="entry name" value="HTH_ASNC_1"/>
    <property type="match status" value="1"/>
</dbReference>
<dbReference type="GO" id="GO:0005829">
    <property type="term" value="C:cytosol"/>
    <property type="evidence" value="ECO:0007669"/>
    <property type="project" value="TreeGrafter"/>
</dbReference>
<dbReference type="InterPro" id="IPR019888">
    <property type="entry name" value="Tscrpt_reg_AsnC-like"/>
</dbReference>
<proteinExistence type="predicted"/>
<evidence type="ECO:0000256" key="3">
    <source>
        <dbReference type="ARBA" id="ARBA00023163"/>
    </source>
</evidence>
<accession>A0A060QJ17</accession>
<evidence type="ECO:0000259" key="4">
    <source>
        <dbReference type="PROSITE" id="PS50956"/>
    </source>
</evidence>
<dbReference type="InterPro" id="IPR011008">
    <property type="entry name" value="Dimeric_a/b-barrel"/>
</dbReference>
<organism evidence="5 6">
    <name type="scientific">Asaia bogorensis</name>
    <dbReference type="NCBI Taxonomy" id="91915"/>
    <lineage>
        <taxon>Bacteria</taxon>
        <taxon>Pseudomonadati</taxon>
        <taxon>Pseudomonadota</taxon>
        <taxon>Alphaproteobacteria</taxon>
        <taxon>Acetobacterales</taxon>
        <taxon>Acetobacteraceae</taxon>
        <taxon>Asaia</taxon>
    </lineage>
</organism>
<keyword evidence="1" id="KW-0805">Transcription regulation</keyword>
<dbReference type="GO" id="GO:0043565">
    <property type="term" value="F:sequence-specific DNA binding"/>
    <property type="evidence" value="ECO:0007669"/>
    <property type="project" value="InterPro"/>
</dbReference>
<reference evidence="5 6" key="1">
    <citation type="journal article" date="2014" name="Genome Biol. Evol.">
        <title>Acetic acid bacteria genomes reveal functional traits for adaptation to life in insect guts.</title>
        <authorList>
            <person name="Chouaia B."/>
            <person name="Gaiarsa S."/>
            <person name="Crotti E."/>
            <person name="Comandatore F."/>
            <person name="Degli Esposti M."/>
            <person name="Ricci I."/>
            <person name="Alma A."/>
            <person name="Favia G."/>
            <person name="Bandi C."/>
            <person name="Daffonchio D."/>
        </authorList>
    </citation>
    <scope>NUCLEOTIDE SEQUENCE [LARGE SCALE GENOMIC DNA]</scope>
    <source>
        <strain evidence="5 6">SF2.1</strain>
    </source>
</reference>
<dbReference type="SUPFAM" id="SSF54909">
    <property type="entry name" value="Dimeric alpha+beta barrel"/>
    <property type="match status" value="1"/>
</dbReference>
<keyword evidence="3" id="KW-0804">Transcription</keyword>
<dbReference type="EMBL" id="CBLX010000004">
    <property type="protein sequence ID" value="CDG38767.1"/>
    <property type="molecule type" value="Genomic_DNA"/>
</dbReference>
<dbReference type="SUPFAM" id="SSF46785">
    <property type="entry name" value="Winged helix' DNA-binding domain"/>
    <property type="match status" value="1"/>
</dbReference>
<dbReference type="PANTHER" id="PTHR30154:SF17">
    <property type="entry name" value="DNA-BINDING TRANSCRIPTIONAL ACTIVATOR DECR"/>
    <property type="match status" value="1"/>
</dbReference>
<evidence type="ECO:0000313" key="5">
    <source>
        <dbReference type="EMBL" id="CDG38767.1"/>
    </source>
</evidence>
<dbReference type="Gene3D" id="3.30.70.920">
    <property type="match status" value="1"/>
</dbReference>
<reference evidence="5 6" key="2">
    <citation type="journal article" date="2014" name="PLoS ONE">
        <title>Evolution of mitochondria reconstructed from the energy metabolism of living bacteria.</title>
        <authorList>
            <person name="Degli Esposti M."/>
            <person name="Chouaia B."/>
            <person name="Comandatore F."/>
            <person name="Crotti E."/>
            <person name="Sassera D."/>
            <person name="Lievens P.M."/>
            <person name="Daffonchio D."/>
            <person name="Bandi C."/>
        </authorList>
    </citation>
    <scope>NUCLEOTIDE SEQUENCE [LARGE SCALE GENOMIC DNA]</scope>
    <source>
        <strain evidence="5 6">SF2.1</strain>
    </source>
</reference>